<feature type="non-terminal residue" evidence="3">
    <location>
        <position position="523"/>
    </location>
</feature>
<dbReference type="InterPro" id="IPR001251">
    <property type="entry name" value="CRAL-TRIO_dom"/>
</dbReference>
<sequence>MFWLICLGIEETQSEKDFIDIKTLPLWSNSLAKWECEIDKTKKTSLYTIRPDLNEKIAIWTGDITLLNANAIVNIIGNMENNRLLNLMLKGADASTVNAVMSKIKACRPGEAVISSGCSLPCRYVIHVEVNAYDNRYKSAAESTLRATYTNVFDLMLQNNISTLAMVPLFSSENDFSVAQGCNITMQCIRKLLEFEGERIKTIVLVVAPSELSTYETLLPLYFPRNAAEEYYSAEQQKPGRISSGKIIRITDNPQDSYNHDSIADEENNYNTSISVGQHSFSQMNEDFDRQCLLNPEQRIIPVELTAELQHKERYERLLRQSKLEDLSEIQGIGSLYQSGYDKCGRPVILCIGKWMNYEELDLEKTLLYLINLLEPIVQGDYVVVYFHSQTGMNNHPPMNWIKDVYNTLQYRHKKNLKSFYIVHPTFWTRVMTWWFLTFMAPAIKQKVVPVYGLEYLHEFIDPDELVIPTFITEHDIRTNGIHYHQKSCDVDEVVIVLIARVARVSALMLEKPLSVIEIAIIM</sequence>
<dbReference type="Gene3D" id="3.40.525.10">
    <property type="entry name" value="CRAL-TRIO lipid binding domain"/>
    <property type="match status" value="1"/>
</dbReference>
<dbReference type="InterPro" id="IPR043472">
    <property type="entry name" value="Macro_dom-like"/>
</dbReference>
<dbReference type="InterPro" id="IPR002589">
    <property type="entry name" value="Macro_dom"/>
</dbReference>
<protein>
    <submittedName>
        <fullName evidence="3">Uncharacterized protein</fullName>
    </submittedName>
</protein>
<dbReference type="InterPro" id="IPR036865">
    <property type="entry name" value="CRAL-TRIO_dom_sf"/>
</dbReference>
<dbReference type="AlphaFoldDB" id="A0AA88ITL4"/>
<dbReference type="CDD" id="cd00170">
    <property type="entry name" value="SEC14"/>
    <property type="match status" value="1"/>
</dbReference>
<name>A0AA88ITL4_ARTSF</name>
<dbReference type="PROSITE" id="PS50191">
    <property type="entry name" value="CRAL_TRIO"/>
    <property type="match status" value="1"/>
</dbReference>
<dbReference type="Gene3D" id="3.40.220.10">
    <property type="entry name" value="Leucine Aminopeptidase, subunit E, domain 1"/>
    <property type="match status" value="1"/>
</dbReference>
<organism evidence="3 4">
    <name type="scientific">Artemia franciscana</name>
    <name type="common">Brine shrimp</name>
    <name type="synonym">Artemia sanfranciscana</name>
    <dbReference type="NCBI Taxonomy" id="6661"/>
    <lineage>
        <taxon>Eukaryota</taxon>
        <taxon>Metazoa</taxon>
        <taxon>Ecdysozoa</taxon>
        <taxon>Arthropoda</taxon>
        <taxon>Crustacea</taxon>
        <taxon>Branchiopoda</taxon>
        <taxon>Anostraca</taxon>
        <taxon>Artemiidae</taxon>
        <taxon>Artemia</taxon>
    </lineage>
</organism>
<dbReference type="Pfam" id="PF01661">
    <property type="entry name" value="Macro"/>
    <property type="match status" value="1"/>
</dbReference>
<dbReference type="SUPFAM" id="SSF52949">
    <property type="entry name" value="Macro domain-like"/>
    <property type="match status" value="1"/>
</dbReference>
<evidence type="ECO:0000259" key="1">
    <source>
        <dbReference type="PROSITE" id="PS50191"/>
    </source>
</evidence>
<dbReference type="SMART" id="SM00516">
    <property type="entry name" value="SEC14"/>
    <property type="match status" value="1"/>
</dbReference>
<evidence type="ECO:0000313" key="4">
    <source>
        <dbReference type="Proteomes" id="UP001187531"/>
    </source>
</evidence>
<feature type="domain" description="Macro" evidence="2">
    <location>
        <begin position="44"/>
        <end position="223"/>
    </location>
</feature>
<dbReference type="Pfam" id="PF13716">
    <property type="entry name" value="CRAL_TRIO_2"/>
    <property type="match status" value="1"/>
</dbReference>
<dbReference type="EMBL" id="JAVRJZ010000002">
    <property type="protein sequence ID" value="KAK2726497.1"/>
    <property type="molecule type" value="Genomic_DNA"/>
</dbReference>
<comment type="caution">
    <text evidence="3">The sequence shown here is derived from an EMBL/GenBank/DDBJ whole genome shotgun (WGS) entry which is preliminary data.</text>
</comment>
<dbReference type="PANTHER" id="PTHR48411">
    <property type="entry name" value="OS01G0948300 PROTEIN"/>
    <property type="match status" value="1"/>
</dbReference>
<evidence type="ECO:0000313" key="3">
    <source>
        <dbReference type="EMBL" id="KAK2726497.1"/>
    </source>
</evidence>
<reference evidence="3" key="1">
    <citation type="submission" date="2023-07" db="EMBL/GenBank/DDBJ databases">
        <title>Chromosome-level genome assembly of Artemia franciscana.</title>
        <authorList>
            <person name="Jo E."/>
        </authorList>
    </citation>
    <scope>NUCLEOTIDE SEQUENCE</scope>
    <source>
        <tissue evidence="3">Whole body</tissue>
    </source>
</reference>
<gene>
    <name evidence="3" type="ORF">QYM36_000815</name>
</gene>
<dbReference type="PANTHER" id="PTHR48411:SF1">
    <property type="entry name" value="OS01G0948300 PROTEIN"/>
    <property type="match status" value="1"/>
</dbReference>
<keyword evidence="4" id="KW-1185">Reference proteome</keyword>
<feature type="domain" description="CRAL-TRIO" evidence="1">
    <location>
        <begin position="323"/>
        <end position="469"/>
    </location>
</feature>
<dbReference type="Proteomes" id="UP001187531">
    <property type="component" value="Unassembled WGS sequence"/>
</dbReference>
<evidence type="ECO:0000259" key="2">
    <source>
        <dbReference type="PROSITE" id="PS51154"/>
    </source>
</evidence>
<dbReference type="PROSITE" id="PS51154">
    <property type="entry name" value="MACRO"/>
    <property type="match status" value="1"/>
</dbReference>
<accession>A0AA88ITL4</accession>
<dbReference type="SUPFAM" id="SSF52087">
    <property type="entry name" value="CRAL/TRIO domain"/>
    <property type="match status" value="1"/>
</dbReference>
<proteinExistence type="predicted"/>